<reference evidence="3" key="1">
    <citation type="journal article" date="2019" name="Curr. Biol.">
        <title>Genome Sequence of Striga asiatica Provides Insight into the Evolution of Plant Parasitism.</title>
        <authorList>
            <person name="Yoshida S."/>
            <person name="Kim S."/>
            <person name="Wafula E.K."/>
            <person name="Tanskanen J."/>
            <person name="Kim Y.M."/>
            <person name="Honaas L."/>
            <person name="Yang Z."/>
            <person name="Spallek T."/>
            <person name="Conn C.E."/>
            <person name="Ichihashi Y."/>
            <person name="Cheong K."/>
            <person name="Cui S."/>
            <person name="Der J.P."/>
            <person name="Gundlach H."/>
            <person name="Jiao Y."/>
            <person name="Hori C."/>
            <person name="Ishida J.K."/>
            <person name="Kasahara H."/>
            <person name="Kiba T."/>
            <person name="Kim M.S."/>
            <person name="Koo N."/>
            <person name="Laohavisit A."/>
            <person name="Lee Y.H."/>
            <person name="Lumba S."/>
            <person name="McCourt P."/>
            <person name="Mortimer J.C."/>
            <person name="Mutuku J.M."/>
            <person name="Nomura T."/>
            <person name="Sasaki-Sekimoto Y."/>
            <person name="Seto Y."/>
            <person name="Wang Y."/>
            <person name="Wakatake T."/>
            <person name="Sakakibara H."/>
            <person name="Demura T."/>
            <person name="Yamaguchi S."/>
            <person name="Yoneyama K."/>
            <person name="Manabe R.I."/>
            <person name="Nelson D.C."/>
            <person name="Schulman A.H."/>
            <person name="Timko M.P."/>
            <person name="dePamphilis C.W."/>
            <person name="Choi D."/>
            <person name="Shirasu K."/>
        </authorList>
    </citation>
    <scope>NUCLEOTIDE SEQUENCE [LARGE SCALE GENOMIC DNA]</scope>
    <source>
        <strain evidence="3">cv. UVA1</strain>
    </source>
</reference>
<gene>
    <name evidence="2" type="ORF">STAS_33151</name>
</gene>
<feature type="region of interest" description="Disordered" evidence="1">
    <location>
        <begin position="1"/>
        <end position="77"/>
    </location>
</feature>
<feature type="compositionally biased region" description="Polar residues" evidence="1">
    <location>
        <begin position="93"/>
        <end position="114"/>
    </location>
</feature>
<feature type="compositionally biased region" description="Polar residues" evidence="1">
    <location>
        <begin position="185"/>
        <end position="202"/>
    </location>
</feature>
<keyword evidence="2" id="KW-0418">Kinase</keyword>
<protein>
    <submittedName>
        <fullName evidence="2">Serine/threonine protein kinase UL97</fullName>
    </submittedName>
</protein>
<feature type="region of interest" description="Disordered" evidence="1">
    <location>
        <begin position="90"/>
        <end position="209"/>
    </location>
</feature>
<dbReference type="EMBL" id="BKCP01011848">
    <property type="protein sequence ID" value="GER55486.1"/>
    <property type="molecule type" value="Genomic_DNA"/>
</dbReference>
<keyword evidence="2" id="KW-0723">Serine/threonine-protein kinase</keyword>
<feature type="compositionally biased region" description="Polar residues" evidence="1">
    <location>
        <begin position="14"/>
        <end position="29"/>
    </location>
</feature>
<comment type="caution">
    <text evidence="2">The sequence shown here is derived from an EMBL/GenBank/DDBJ whole genome shotgun (WGS) entry which is preliminary data.</text>
</comment>
<proteinExistence type="predicted"/>
<keyword evidence="2" id="KW-0808">Transferase</keyword>
<evidence type="ECO:0000313" key="3">
    <source>
        <dbReference type="Proteomes" id="UP000325081"/>
    </source>
</evidence>
<sequence>MAPGVRNPKARIIPNNSRQSLMEHMTNTGALAKSKTRQSEKTDSASDKVNKGLPITDGSSIRSAKCESDVRGKHGNYLASASSILAKEEYSYARNSDSSNSKNDLQNQSQQHGSNPDPPSHQRNQHRQSPQADIIGTLHVAKQNHRHQQALAGDPPQRPSIAGATRGVPRRRPLPSDESRPAFYATSNEPSSNSGEPFSSASYRHDHFR</sequence>
<dbReference type="GO" id="GO:0004674">
    <property type="term" value="F:protein serine/threonine kinase activity"/>
    <property type="evidence" value="ECO:0007669"/>
    <property type="project" value="UniProtKB-KW"/>
</dbReference>
<name>A0A5A7RDU4_STRAF</name>
<dbReference type="AlphaFoldDB" id="A0A5A7RDU4"/>
<evidence type="ECO:0000313" key="2">
    <source>
        <dbReference type="EMBL" id="GER55486.1"/>
    </source>
</evidence>
<keyword evidence="3" id="KW-1185">Reference proteome</keyword>
<evidence type="ECO:0000256" key="1">
    <source>
        <dbReference type="SAM" id="MobiDB-lite"/>
    </source>
</evidence>
<dbReference type="Proteomes" id="UP000325081">
    <property type="component" value="Unassembled WGS sequence"/>
</dbReference>
<organism evidence="2 3">
    <name type="scientific">Striga asiatica</name>
    <name type="common">Asiatic witchweed</name>
    <name type="synonym">Buchnera asiatica</name>
    <dbReference type="NCBI Taxonomy" id="4170"/>
    <lineage>
        <taxon>Eukaryota</taxon>
        <taxon>Viridiplantae</taxon>
        <taxon>Streptophyta</taxon>
        <taxon>Embryophyta</taxon>
        <taxon>Tracheophyta</taxon>
        <taxon>Spermatophyta</taxon>
        <taxon>Magnoliopsida</taxon>
        <taxon>eudicotyledons</taxon>
        <taxon>Gunneridae</taxon>
        <taxon>Pentapetalae</taxon>
        <taxon>asterids</taxon>
        <taxon>lamiids</taxon>
        <taxon>Lamiales</taxon>
        <taxon>Orobanchaceae</taxon>
        <taxon>Buchnereae</taxon>
        <taxon>Striga</taxon>
    </lineage>
</organism>
<accession>A0A5A7RDU4</accession>
<feature type="compositionally biased region" description="Basic and acidic residues" evidence="1">
    <location>
        <begin position="37"/>
        <end position="50"/>
    </location>
</feature>